<feature type="non-terminal residue" evidence="2">
    <location>
        <position position="1"/>
    </location>
</feature>
<reference evidence="2" key="1">
    <citation type="submission" date="2018-05" db="EMBL/GenBank/DDBJ databases">
        <authorList>
            <person name="Lanie J.A."/>
            <person name="Ng W.-L."/>
            <person name="Kazmierczak K.M."/>
            <person name="Andrzejewski T.M."/>
            <person name="Davidsen T.M."/>
            <person name="Wayne K.J."/>
            <person name="Tettelin H."/>
            <person name="Glass J.I."/>
            <person name="Rusch D."/>
            <person name="Podicherti R."/>
            <person name="Tsui H.-C.T."/>
            <person name="Winkler M.E."/>
        </authorList>
    </citation>
    <scope>NUCLEOTIDE SEQUENCE</scope>
</reference>
<evidence type="ECO:0000256" key="1">
    <source>
        <dbReference type="SAM" id="MobiDB-lite"/>
    </source>
</evidence>
<name>A0A382XSE4_9ZZZZ</name>
<organism evidence="2">
    <name type="scientific">marine metagenome</name>
    <dbReference type="NCBI Taxonomy" id="408172"/>
    <lineage>
        <taxon>unclassified sequences</taxon>
        <taxon>metagenomes</taxon>
        <taxon>ecological metagenomes</taxon>
    </lineage>
</organism>
<feature type="non-terminal residue" evidence="2">
    <location>
        <position position="48"/>
    </location>
</feature>
<accession>A0A382XSE4</accession>
<evidence type="ECO:0000313" key="2">
    <source>
        <dbReference type="EMBL" id="SVD74052.1"/>
    </source>
</evidence>
<dbReference type="EMBL" id="UINC01170147">
    <property type="protein sequence ID" value="SVD74052.1"/>
    <property type="molecule type" value="Genomic_DNA"/>
</dbReference>
<feature type="region of interest" description="Disordered" evidence="1">
    <location>
        <begin position="21"/>
        <end position="48"/>
    </location>
</feature>
<gene>
    <name evidence="2" type="ORF">METZ01_LOCUS426906</name>
</gene>
<protein>
    <submittedName>
        <fullName evidence="2">Uncharacterized protein</fullName>
    </submittedName>
</protein>
<proteinExistence type="predicted"/>
<sequence>RARASFGSRCALLLADQRRAGTTPDLRGWPEDPRPAPHAAQEGHACAL</sequence>
<dbReference type="AlphaFoldDB" id="A0A382XSE4"/>